<dbReference type="CDD" id="cd03146">
    <property type="entry name" value="GAT1_Peptidase_E"/>
    <property type="match status" value="1"/>
</dbReference>
<evidence type="ECO:0000313" key="5">
    <source>
        <dbReference type="EMBL" id="CAB4569793.1"/>
    </source>
</evidence>
<comment type="similarity">
    <text evidence="1">Belongs to the peptidase S51 family.</text>
</comment>
<dbReference type="EMBL" id="CAEZTU010000003">
    <property type="protein sequence ID" value="CAB4569793.1"/>
    <property type="molecule type" value="Genomic_DNA"/>
</dbReference>
<keyword evidence="4" id="KW-0720">Serine protease</keyword>
<proteinExistence type="inferred from homology"/>
<keyword evidence="3" id="KW-0378">Hydrolase</keyword>
<gene>
    <name evidence="5" type="ORF">UFOPK1740_00133</name>
</gene>
<dbReference type="Gene3D" id="3.40.50.880">
    <property type="match status" value="1"/>
</dbReference>
<dbReference type="InterPro" id="IPR005320">
    <property type="entry name" value="Peptidase_S51"/>
</dbReference>
<dbReference type="AlphaFoldDB" id="A0A6J6E683"/>
<dbReference type="PANTHER" id="PTHR20842">
    <property type="entry name" value="PROTEASE S51 ALPHA-ASPARTYL DIPEPTIDASE"/>
    <property type="match status" value="1"/>
</dbReference>
<dbReference type="Pfam" id="PF03575">
    <property type="entry name" value="Peptidase_S51"/>
    <property type="match status" value="1"/>
</dbReference>
<evidence type="ECO:0000256" key="2">
    <source>
        <dbReference type="ARBA" id="ARBA00022670"/>
    </source>
</evidence>
<organism evidence="5">
    <name type="scientific">freshwater metagenome</name>
    <dbReference type="NCBI Taxonomy" id="449393"/>
    <lineage>
        <taxon>unclassified sequences</taxon>
        <taxon>metagenomes</taxon>
        <taxon>ecological metagenomes</taxon>
    </lineage>
</organism>
<dbReference type="InterPro" id="IPR029062">
    <property type="entry name" value="Class_I_gatase-like"/>
</dbReference>
<dbReference type="SUPFAM" id="SSF52317">
    <property type="entry name" value="Class I glutamine amidotransferase-like"/>
    <property type="match status" value="1"/>
</dbReference>
<reference evidence="5" key="1">
    <citation type="submission" date="2020-05" db="EMBL/GenBank/DDBJ databases">
        <authorList>
            <person name="Chiriac C."/>
            <person name="Salcher M."/>
            <person name="Ghai R."/>
            <person name="Kavagutti S V."/>
        </authorList>
    </citation>
    <scope>NUCLEOTIDE SEQUENCE</scope>
</reference>
<evidence type="ECO:0000256" key="4">
    <source>
        <dbReference type="ARBA" id="ARBA00022825"/>
    </source>
</evidence>
<name>A0A6J6E683_9ZZZZ</name>
<protein>
    <submittedName>
        <fullName evidence="5">Unannotated protein</fullName>
    </submittedName>
</protein>
<dbReference type="GO" id="GO:0008236">
    <property type="term" value="F:serine-type peptidase activity"/>
    <property type="evidence" value="ECO:0007669"/>
    <property type="project" value="UniProtKB-KW"/>
</dbReference>
<evidence type="ECO:0000256" key="1">
    <source>
        <dbReference type="ARBA" id="ARBA00006534"/>
    </source>
</evidence>
<keyword evidence="2" id="KW-0645">Protease</keyword>
<accession>A0A6J6E683</accession>
<dbReference type="GO" id="GO:0006508">
    <property type="term" value="P:proteolysis"/>
    <property type="evidence" value="ECO:0007669"/>
    <property type="project" value="UniProtKB-KW"/>
</dbReference>
<sequence length="244" mass="26684">MSKEKYIVATSGGFVTTKRWGVMRPGATFLKALELTKKSRPKVCFMMTATGDDASYISRSYEAMSDLSVDVTHLSLFPQPNEDVEKRLLNADLVWVGGGSVANLLAVWKLHKVDEVLKTAWENGTVLSGVSAGSICWFIGGTTDSFGPELKPVKNGLALLPYANGVHYDSEVQRRPLLQSLIKYSTFDIAFATDDHTGIVFKETEPIEVISDIKSDSKTGPAAYKLEKINGEVQEMRLAVGTIS</sequence>
<evidence type="ECO:0000256" key="3">
    <source>
        <dbReference type="ARBA" id="ARBA00022801"/>
    </source>
</evidence>
<dbReference type="PANTHER" id="PTHR20842:SF0">
    <property type="entry name" value="ALPHA-ASPARTYL DIPEPTIDASE"/>
    <property type="match status" value="1"/>
</dbReference>